<comment type="caution">
    <text evidence="2">The sequence shown here is derived from an EMBL/GenBank/DDBJ whole genome shotgun (WGS) entry which is preliminary data.</text>
</comment>
<evidence type="ECO:0000313" key="3">
    <source>
        <dbReference type="Proteomes" id="UP001170959"/>
    </source>
</evidence>
<protein>
    <recommendedName>
        <fullName evidence="4">Exo-alpha-sialidase</fullName>
    </recommendedName>
</protein>
<keyword evidence="1" id="KW-0732">Signal</keyword>
<evidence type="ECO:0000313" key="2">
    <source>
        <dbReference type="EMBL" id="MDM1071644.1"/>
    </source>
</evidence>
<feature type="signal peptide" evidence="1">
    <location>
        <begin position="1"/>
        <end position="19"/>
    </location>
</feature>
<reference evidence="2" key="2">
    <citation type="journal article" date="2022" name="Sci. Total Environ.">
        <title>Prevalence, transmission, and molecular epidemiology of tet(X)-positive bacteria among humans, animals, and environmental niches in China: An epidemiological, and genomic-based study.</title>
        <authorList>
            <person name="Dong N."/>
            <person name="Zeng Y."/>
            <person name="Cai C."/>
            <person name="Sun C."/>
            <person name="Lu J."/>
            <person name="Liu C."/>
            <person name="Zhou H."/>
            <person name="Sun Q."/>
            <person name="Shu L."/>
            <person name="Wang H."/>
            <person name="Wang Y."/>
            <person name="Wang S."/>
            <person name="Wu C."/>
            <person name="Chan E.W."/>
            <person name="Chen G."/>
            <person name="Shen Z."/>
            <person name="Chen S."/>
            <person name="Zhang R."/>
        </authorList>
    </citation>
    <scope>NUCLEOTIDE SEQUENCE</scope>
    <source>
        <strain evidence="2">R655-4</strain>
    </source>
</reference>
<dbReference type="Proteomes" id="UP001170959">
    <property type="component" value="Unassembled WGS sequence"/>
</dbReference>
<accession>A0AAJ1V6N5</accession>
<organism evidence="2 3">
    <name type="scientific">Empedobacter brevis</name>
    <dbReference type="NCBI Taxonomy" id="247"/>
    <lineage>
        <taxon>Bacteria</taxon>
        <taxon>Pseudomonadati</taxon>
        <taxon>Bacteroidota</taxon>
        <taxon>Flavobacteriia</taxon>
        <taxon>Flavobacteriales</taxon>
        <taxon>Weeksellaceae</taxon>
        <taxon>Empedobacter</taxon>
    </lineage>
</organism>
<sequence length="450" mass="47988">MKKHFILLGTLLSSAIAYSQIGINTENPNVTLDVVGKATDANSLDGIAAPRLTGDQLRTKTYTIAQTGALVYITTPDTAPAGQTIDVKTIGYYYFNGTKWIPTEGKNIYNADGSITGTEGIRNLNLNGKILNFNGSNRKTHWDSEGRIHQTATNTSTDAVMGFHNGNANLWIQQWSSDSQITASDGSTELGLKTHYTKDSAPITFGTSPGGNTTGLERMRITGEGNVGVNTSDPTEKFDNSGITRLRVLPQNGATNAINTTSDGDISSAQDQTFIASRTVVADVNGVLGTVSGIPSDAGSSKVLVIANAPGTQNIGGQFIPNAAIGQFTNESLDVYNAWTNNIFTVPANMGGIYIIVMQNSNTHVSIGSSTPTWHTMAYYEKSIDGGVNWNTMIKHTYADLAGTIVDNGNTLYWTGFLNVGDQVRIRFSCNATTNNIVNYGGLSITKLAQ</sequence>
<gene>
    <name evidence="2" type="ORF">HX001_03950</name>
</gene>
<evidence type="ECO:0008006" key="4">
    <source>
        <dbReference type="Google" id="ProtNLM"/>
    </source>
</evidence>
<proteinExistence type="predicted"/>
<reference evidence="2" key="1">
    <citation type="submission" date="2020-06" db="EMBL/GenBank/DDBJ databases">
        <authorList>
            <person name="Dong N."/>
        </authorList>
    </citation>
    <scope>NUCLEOTIDE SEQUENCE</scope>
    <source>
        <strain evidence="2">R655-4</strain>
    </source>
</reference>
<feature type="chain" id="PRO_5042495590" description="Exo-alpha-sialidase" evidence="1">
    <location>
        <begin position="20"/>
        <end position="450"/>
    </location>
</feature>
<dbReference type="RefSeq" id="WP_286491957.1">
    <property type="nucleotide sequence ID" value="NZ_JACAGJ010000001.1"/>
</dbReference>
<evidence type="ECO:0000256" key="1">
    <source>
        <dbReference type="SAM" id="SignalP"/>
    </source>
</evidence>
<dbReference type="EMBL" id="JACAGJ010000001">
    <property type="protein sequence ID" value="MDM1071644.1"/>
    <property type="molecule type" value="Genomic_DNA"/>
</dbReference>
<name>A0AAJ1V6N5_9FLAO</name>
<dbReference type="AlphaFoldDB" id="A0AAJ1V6N5"/>